<dbReference type="Proteomes" id="UP000229278">
    <property type="component" value="Unassembled WGS sequence"/>
</dbReference>
<evidence type="ECO:0000256" key="10">
    <source>
        <dbReference type="ARBA" id="ARBA00023316"/>
    </source>
</evidence>
<feature type="domain" description="Glycosyl transferase family 51" evidence="12">
    <location>
        <begin position="70"/>
        <end position="233"/>
    </location>
</feature>
<dbReference type="AlphaFoldDB" id="A0A2G6PF56"/>
<keyword evidence="10 11" id="KW-0961">Cell wall biogenesis/degradation</keyword>
<comment type="subcellular location">
    <subcellularLocation>
        <location evidence="11">Cell inner membrane</location>
        <topology evidence="11">Single-pass membrane protein</topology>
    </subcellularLocation>
</comment>
<keyword evidence="3 11" id="KW-0328">Glycosyltransferase</keyword>
<evidence type="ECO:0000256" key="1">
    <source>
        <dbReference type="ARBA" id="ARBA00022475"/>
    </source>
</evidence>
<keyword evidence="6 11" id="KW-0133">Cell shape</keyword>
<comment type="function">
    <text evidence="11">Peptidoglycan polymerase that catalyzes glycan chain elongation from lipid-linked precursors.</text>
</comment>
<dbReference type="GO" id="GO:0008955">
    <property type="term" value="F:peptidoglycan glycosyltransferase activity"/>
    <property type="evidence" value="ECO:0007669"/>
    <property type="project" value="UniProtKB-UniRule"/>
</dbReference>
<evidence type="ECO:0000256" key="7">
    <source>
        <dbReference type="ARBA" id="ARBA00022984"/>
    </source>
</evidence>
<dbReference type="InterPro" id="IPR001264">
    <property type="entry name" value="Glyco_trans_51"/>
</dbReference>
<protein>
    <recommendedName>
        <fullName evidence="11">Biosynthetic peptidoglycan transglycosylase</fullName>
        <ecNumber evidence="11">2.4.99.28</ecNumber>
    </recommendedName>
    <alternativeName>
        <fullName evidence="11">Glycan polymerase</fullName>
    </alternativeName>
    <alternativeName>
        <fullName evidence="11">Peptidoglycan glycosyltransferase MtgA</fullName>
        <shortName evidence="11">PGT</shortName>
    </alternativeName>
</protein>
<dbReference type="UniPathway" id="UPA00219"/>
<dbReference type="GO" id="GO:0071555">
    <property type="term" value="P:cell wall organization"/>
    <property type="evidence" value="ECO:0007669"/>
    <property type="project" value="UniProtKB-KW"/>
</dbReference>
<evidence type="ECO:0000256" key="9">
    <source>
        <dbReference type="ARBA" id="ARBA00023136"/>
    </source>
</evidence>
<evidence type="ECO:0000259" key="12">
    <source>
        <dbReference type="Pfam" id="PF00912"/>
    </source>
</evidence>
<evidence type="ECO:0000256" key="8">
    <source>
        <dbReference type="ARBA" id="ARBA00022989"/>
    </source>
</evidence>
<dbReference type="PANTHER" id="PTHR30400">
    <property type="entry name" value="MONOFUNCTIONAL BIOSYNTHETIC PEPTIDOGLYCAN TRANSGLYCOSYLASE"/>
    <property type="match status" value="1"/>
</dbReference>
<keyword evidence="7 11" id="KW-0573">Peptidoglycan synthesis</keyword>
<dbReference type="SUPFAM" id="SSF53955">
    <property type="entry name" value="Lysozyme-like"/>
    <property type="match status" value="1"/>
</dbReference>
<name>A0A2G6PF56_9GAMM</name>
<dbReference type="NCBIfam" id="TIGR02070">
    <property type="entry name" value="mono_pep_trsgly"/>
    <property type="match status" value="1"/>
</dbReference>
<reference evidence="13 14" key="1">
    <citation type="submission" date="2017-10" db="EMBL/GenBank/DDBJ databases">
        <title>Novel microbial diversity and functional potential in the marine mammal oral microbiome.</title>
        <authorList>
            <person name="Dudek N.K."/>
            <person name="Sun C.L."/>
            <person name="Burstein D."/>
            <person name="Kantor R.S."/>
            <person name="Aliaga Goltsman D.S."/>
            <person name="Bik E.M."/>
            <person name="Thomas B.C."/>
            <person name="Banfield J.F."/>
            <person name="Relman D.A."/>
        </authorList>
    </citation>
    <scope>NUCLEOTIDE SEQUENCE [LARGE SCALE GENOMIC DNA]</scope>
    <source>
        <strain evidence="13">DOLJORAL78_50_517</strain>
    </source>
</reference>
<accession>A0A2G6PF56</accession>
<dbReference type="InterPro" id="IPR023346">
    <property type="entry name" value="Lysozyme-like_dom_sf"/>
</dbReference>
<dbReference type="EC" id="2.4.99.28" evidence="11"/>
<sequence length="256" mass="29570">MGRTAVSQAPSKRRLSVWLISALLKIVGVFVMTSLLLVWVCRWISLPCSSVMAQHWIKSMWAGERVELYYRWRSFENISPHVALAVIAAEDQRFPDHHGFDLIEIRKVLRSLWAGKSPRGASTISQQVAKNLFLWQNRDLVRKGLEVWFTVLLEFLWPKERILEVYLNIAEFGQNIFGTEAASQRFFGKSADSLSVSEATRLAAVLPNPRLYHVDKPSKHVLARQRWIKRQMQQLGGVDYLDKLQSEQPVWNQNLD</sequence>
<keyword evidence="1 11" id="KW-1003">Cell membrane</keyword>
<dbReference type="GO" id="GO:0005886">
    <property type="term" value="C:plasma membrane"/>
    <property type="evidence" value="ECO:0007669"/>
    <property type="project" value="UniProtKB-SubCell"/>
</dbReference>
<dbReference type="HAMAP" id="MF_00766">
    <property type="entry name" value="PGT_MtgA"/>
    <property type="match status" value="1"/>
</dbReference>
<evidence type="ECO:0000256" key="4">
    <source>
        <dbReference type="ARBA" id="ARBA00022679"/>
    </source>
</evidence>
<evidence type="ECO:0000256" key="3">
    <source>
        <dbReference type="ARBA" id="ARBA00022676"/>
    </source>
</evidence>
<dbReference type="EMBL" id="PDTV01000006">
    <property type="protein sequence ID" value="PIE83196.1"/>
    <property type="molecule type" value="Genomic_DNA"/>
</dbReference>
<comment type="similarity">
    <text evidence="11">Belongs to the glycosyltransferase 51 family.</text>
</comment>
<gene>
    <name evidence="11" type="primary">mtgA</name>
    <name evidence="13" type="ORF">CSA09_02635</name>
</gene>
<organism evidence="13 14">
    <name type="scientific">Candidatus Contendibacter odensensis</name>
    <dbReference type="NCBI Taxonomy" id="1400860"/>
    <lineage>
        <taxon>Bacteria</taxon>
        <taxon>Pseudomonadati</taxon>
        <taxon>Pseudomonadota</taxon>
        <taxon>Gammaproteobacteria</taxon>
        <taxon>Candidatus Competibacteraceae</taxon>
        <taxon>Candidatus Contendibacter</taxon>
    </lineage>
</organism>
<dbReference type="InterPro" id="IPR011812">
    <property type="entry name" value="Pep_trsgly"/>
</dbReference>
<dbReference type="GO" id="GO:0008360">
    <property type="term" value="P:regulation of cell shape"/>
    <property type="evidence" value="ECO:0007669"/>
    <property type="project" value="UniProtKB-KW"/>
</dbReference>
<dbReference type="InterPro" id="IPR036950">
    <property type="entry name" value="PBP_transglycosylase"/>
</dbReference>
<dbReference type="GO" id="GO:0016763">
    <property type="term" value="F:pentosyltransferase activity"/>
    <property type="evidence" value="ECO:0007669"/>
    <property type="project" value="InterPro"/>
</dbReference>
<dbReference type="GO" id="GO:0009252">
    <property type="term" value="P:peptidoglycan biosynthetic process"/>
    <property type="evidence" value="ECO:0007669"/>
    <property type="project" value="UniProtKB-UniRule"/>
</dbReference>
<keyword evidence="4 11" id="KW-0808">Transferase</keyword>
<keyword evidence="2 11" id="KW-0997">Cell inner membrane</keyword>
<dbReference type="Pfam" id="PF00912">
    <property type="entry name" value="Transgly"/>
    <property type="match status" value="1"/>
</dbReference>
<evidence type="ECO:0000313" key="13">
    <source>
        <dbReference type="EMBL" id="PIE83196.1"/>
    </source>
</evidence>
<evidence type="ECO:0000256" key="11">
    <source>
        <dbReference type="HAMAP-Rule" id="MF_00766"/>
    </source>
</evidence>
<comment type="catalytic activity">
    <reaction evidence="11">
        <text>[GlcNAc-(1-&gt;4)-Mur2Ac(oyl-L-Ala-gamma-D-Glu-L-Lys-D-Ala-D-Ala)](n)-di-trans,octa-cis-undecaprenyl diphosphate + beta-D-GlcNAc-(1-&gt;4)-Mur2Ac(oyl-L-Ala-gamma-D-Glu-L-Lys-D-Ala-D-Ala)-di-trans,octa-cis-undecaprenyl diphosphate = [GlcNAc-(1-&gt;4)-Mur2Ac(oyl-L-Ala-gamma-D-Glu-L-Lys-D-Ala-D-Ala)](n+1)-di-trans,octa-cis-undecaprenyl diphosphate + di-trans,octa-cis-undecaprenyl diphosphate + H(+)</text>
        <dbReference type="Rhea" id="RHEA:23708"/>
        <dbReference type="Rhea" id="RHEA-COMP:9602"/>
        <dbReference type="Rhea" id="RHEA-COMP:9603"/>
        <dbReference type="ChEBI" id="CHEBI:15378"/>
        <dbReference type="ChEBI" id="CHEBI:58405"/>
        <dbReference type="ChEBI" id="CHEBI:60033"/>
        <dbReference type="ChEBI" id="CHEBI:78435"/>
        <dbReference type="EC" id="2.4.99.28"/>
    </reaction>
</comment>
<evidence type="ECO:0000256" key="2">
    <source>
        <dbReference type="ARBA" id="ARBA00022519"/>
    </source>
</evidence>
<keyword evidence="9 11" id="KW-0472">Membrane</keyword>
<proteinExistence type="inferred from homology"/>
<dbReference type="PANTHER" id="PTHR30400:SF0">
    <property type="entry name" value="BIOSYNTHETIC PEPTIDOGLYCAN TRANSGLYCOSYLASE"/>
    <property type="match status" value="1"/>
</dbReference>
<evidence type="ECO:0000313" key="14">
    <source>
        <dbReference type="Proteomes" id="UP000229278"/>
    </source>
</evidence>
<dbReference type="GO" id="GO:0009274">
    <property type="term" value="C:peptidoglycan-based cell wall"/>
    <property type="evidence" value="ECO:0007669"/>
    <property type="project" value="InterPro"/>
</dbReference>
<keyword evidence="5 11" id="KW-0812">Transmembrane</keyword>
<dbReference type="Gene3D" id="1.10.3810.10">
    <property type="entry name" value="Biosynthetic peptidoglycan transglycosylase-like"/>
    <property type="match status" value="1"/>
</dbReference>
<feature type="transmembrane region" description="Helical" evidence="11">
    <location>
        <begin position="17"/>
        <end position="40"/>
    </location>
</feature>
<evidence type="ECO:0000256" key="6">
    <source>
        <dbReference type="ARBA" id="ARBA00022960"/>
    </source>
</evidence>
<comment type="pathway">
    <text evidence="11">Cell wall biogenesis; peptidoglycan biosynthesis.</text>
</comment>
<keyword evidence="8 11" id="KW-1133">Transmembrane helix</keyword>
<comment type="caution">
    <text evidence="13">The sequence shown here is derived from an EMBL/GenBank/DDBJ whole genome shotgun (WGS) entry which is preliminary data.</text>
</comment>
<evidence type="ECO:0000256" key="5">
    <source>
        <dbReference type="ARBA" id="ARBA00022692"/>
    </source>
</evidence>